<accession>A0A291LBH0</accession>
<proteinExistence type="predicted"/>
<keyword evidence="2" id="KW-1185">Reference proteome</keyword>
<dbReference type="EMBL" id="MF663761">
    <property type="protein sequence ID" value="ATI16471.1"/>
    <property type="molecule type" value="Genomic_DNA"/>
</dbReference>
<evidence type="ECO:0000313" key="2">
    <source>
        <dbReference type="Proteomes" id="UP000230794"/>
    </source>
</evidence>
<name>A0A291LBH0_9CAUD</name>
<protein>
    <submittedName>
        <fullName evidence="1">Uncharacterized protein</fullName>
    </submittedName>
</protein>
<reference evidence="1 2" key="1">
    <citation type="submission" date="2017-08" db="EMBL/GenBank/DDBJ databases">
        <title>Complete genome sequence of Klebsiella pneumoniae phage vB_KpnM_KpV79.</title>
        <authorList>
            <person name="Komisarova E.V."/>
            <person name="Krasilnikova V.M."/>
            <person name="Myakinina V.P."/>
            <person name="Kislichkina A.A."/>
            <person name="Bogun A.G."/>
            <person name="Volozhantsev N.V."/>
        </authorList>
    </citation>
    <scope>NUCLEOTIDE SEQUENCE [LARGE SCALE GENOMIC DNA]</scope>
</reference>
<dbReference type="OrthoDB" id="26927at10239"/>
<dbReference type="Proteomes" id="UP000230794">
    <property type="component" value="Segment"/>
</dbReference>
<organism evidence="1 2">
    <name type="scientific">Klebsiella phage vB_KpnM_KpV79</name>
    <dbReference type="NCBI Taxonomy" id="2041212"/>
    <lineage>
        <taxon>Viruses</taxon>
        <taxon>Duplodnaviria</taxon>
        <taxon>Heunggongvirae</taxon>
        <taxon>Uroviricota</taxon>
        <taxon>Caudoviricetes</taxon>
        <taxon>Jameshumphriesvirinae</taxon>
        <taxon>Sircambvirus</taxon>
        <taxon>Sircambvirus KpV79</taxon>
        <taxon>Jedunavirus KpV52</taxon>
    </lineage>
</organism>
<sequence>MAFPSNVIPPSQQPLSELLDIWERQGYVFEASTVTSVAAGASNKTIFVAGSRPVILFDRQLSYDGVGVNAAIFRAPTYTGGTLVTEINNANDIIAQGNTANIYSGATVTADGIQTRSVKYIFGNTSNQSRGAALSAISSPQLILPGAVLNLVLTNRDTNAAQNIATHLRWAEPPTIPGLVIQNGQFVSYNGVNL</sequence>
<gene>
    <name evidence="1" type="ORF">kpv79_18</name>
</gene>
<evidence type="ECO:0000313" key="1">
    <source>
        <dbReference type="EMBL" id="ATI16471.1"/>
    </source>
</evidence>